<feature type="region of interest" description="Disordered" evidence="1">
    <location>
        <begin position="118"/>
        <end position="184"/>
    </location>
</feature>
<feature type="compositionally biased region" description="Basic residues" evidence="1">
    <location>
        <begin position="27"/>
        <end position="42"/>
    </location>
</feature>
<feature type="compositionally biased region" description="Basic and acidic residues" evidence="1">
    <location>
        <begin position="1"/>
        <end position="13"/>
    </location>
</feature>
<dbReference type="EMBL" id="CADCWC010000426">
    <property type="protein sequence ID" value="CAA9551513.1"/>
    <property type="molecule type" value="Genomic_DNA"/>
</dbReference>
<sequence>ARAGHGLDHEHPVHLALHASHRPDRGLRRRRDRAPAPRRARLHVPGGGERDRQALRRALPPAALRPRGLRAHRAPDRRADRPRGDRRGRGDLSDVPRLPAGGARARLALLPDHADVAVARPAGPDPAADQVARRVLPADPPRRLRPGGRRRRGPRPTPVRGGARADPGEGGRAARAPAGRLRTL</sequence>
<feature type="compositionally biased region" description="Basic residues" evidence="1">
    <location>
        <begin position="143"/>
        <end position="154"/>
    </location>
</feature>
<protein>
    <submittedName>
        <fullName evidence="2">Uncharacterized protein</fullName>
    </submittedName>
</protein>
<reference evidence="2" key="1">
    <citation type="submission" date="2020-02" db="EMBL/GenBank/DDBJ databases">
        <authorList>
            <person name="Meier V. D."/>
        </authorList>
    </citation>
    <scope>NUCLEOTIDE SEQUENCE</scope>
    <source>
        <strain evidence="2">AVDCRST_MAG79</strain>
    </source>
</reference>
<feature type="non-terminal residue" evidence="2">
    <location>
        <position position="184"/>
    </location>
</feature>
<dbReference type="AlphaFoldDB" id="A0A6J4UKH5"/>
<name>A0A6J4UKH5_9ACTN</name>
<accession>A0A6J4UKH5</accession>
<feature type="compositionally biased region" description="Low complexity" evidence="1">
    <location>
        <begin position="173"/>
        <end position="184"/>
    </location>
</feature>
<feature type="non-terminal residue" evidence="2">
    <location>
        <position position="1"/>
    </location>
</feature>
<feature type="region of interest" description="Disordered" evidence="1">
    <location>
        <begin position="1"/>
        <end position="104"/>
    </location>
</feature>
<feature type="compositionally biased region" description="Low complexity" evidence="1">
    <location>
        <begin position="56"/>
        <end position="66"/>
    </location>
</feature>
<gene>
    <name evidence="2" type="ORF">AVDCRST_MAG79-2740</name>
</gene>
<evidence type="ECO:0000313" key="2">
    <source>
        <dbReference type="EMBL" id="CAA9551513.1"/>
    </source>
</evidence>
<organism evidence="2">
    <name type="scientific">uncultured Thermoleophilia bacterium</name>
    <dbReference type="NCBI Taxonomy" id="1497501"/>
    <lineage>
        <taxon>Bacteria</taxon>
        <taxon>Bacillati</taxon>
        <taxon>Actinomycetota</taxon>
        <taxon>Thermoleophilia</taxon>
        <taxon>environmental samples</taxon>
    </lineage>
</organism>
<evidence type="ECO:0000256" key="1">
    <source>
        <dbReference type="SAM" id="MobiDB-lite"/>
    </source>
</evidence>
<proteinExistence type="predicted"/>
<feature type="compositionally biased region" description="Basic and acidic residues" evidence="1">
    <location>
        <begin position="73"/>
        <end position="94"/>
    </location>
</feature>